<reference evidence="1 2" key="1">
    <citation type="submission" date="2017-03" db="EMBL/GenBank/DDBJ databases">
        <authorList>
            <person name="Afonso C.L."/>
            <person name="Miller P.J."/>
            <person name="Scott M.A."/>
            <person name="Spackman E."/>
            <person name="Goraichik I."/>
            <person name="Dimitrov K.M."/>
            <person name="Suarez D.L."/>
            <person name="Swayne D.E."/>
        </authorList>
    </citation>
    <scope>NUCLEOTIDE SEQUENCE [LARGE SCALE GENOMIC DNA]</scope>
    <source>
        <strain evidence="1 2">CECT 7066</strain>
    </source>
</reference>
<gene>
    <name evidence="1" type="ORF">PAM7066_02235</name>
</gene>
<organism evidence="1 2">
    <name type="scientific">Palleronia marisminoris</name>
    <dbReference type="NCBI Taxonomy" id="315423"/>
    <lineage>
        <taxon>Bacteria</taxon>
        <taxon>Pseudomonadati</taxon>
        <taxon>Pseudomonadota</taxon>
        <taxon>Alphaproteobacteria</taxon>
        <taxon>Rhodobacterales</taxon>
        <taxon>Roseobacteraceae</taxon>
        <taxon>Palleronia</taxon>
    </lineage>
</organism>
<dbReference type="AlphaFoldDB" id="A0A1Y5SVX3"/>
<dbReference type="EMBL" id="FWFV01000006">
    <property type="protein sequence ID" value="SLN49865.1"/>
    <property type="molecule type" value="Genomic_DNA"/>
</dbReference>
<evidence type="ECO:0000313" key="2">
    <source>
        <dbReference type="Proteomes" id="UP000193870"/>
    </source>
</evidence>
<dbReference type="Proteomes" id="UP000193870">
    <property type="component" value="Unassembled WGS sequence"/>
</dbReference>
<proteinExistence type="predicted"/>
<protein>
    <submittedName>
        <fullName evidence="1">Uncharacterized protein</fullName>
    </submittedName>
</protein>
<name>A0A1Y5SVX3_9RHOB</name>
<accession>A0A1Y5SVX3</accession>
<sequence length="72" mass="8876">MRGALWRIIESVSWRTRYILTGDRRSWCAHAWTNRHKVHWRIHVTIWDAVFMRLGERDHCRRAAAHWARRGR</sequence>
<keyword evidence="2" id="KW-1185">Reference proteome</keyword>
<evidence type="ECO:0000313" key="1">
    <source>
        <dbReference type="EMBL" id="SLN49865.1"/>
    </source>
</evidence>